<sequence length="227" mass="26623">MCEVSKQRLYPHWSYKYHDYMWDDLPPSSLPSDWDTFDSCDVDAAVPPSQHLSTRKKDQSTLDKMSIPAHEKQTEFQFDSQSSNEVEEQLCTLSSGGDVEDLASCNEVEALLRLEDLPAHDLLEDLTNQHTSILSKADSPSGGDPIKPVIDDRKEHRRQRRFTHMEEDQRRVCARQQAKEYYHRNADAVRERRKQKREANNRKLDELPEEDRSHILAERRKKQREYG</sequence>
<evidence type="ECO:0000313" key="2">
    <source>
        <dbReference type="EMBL" id="KAG7100122.1"/>
    </source>
</evidence>
<dbReference type="GeneID" id="66070978"/>
<feature type="region of interest" description="Disordered" evidence="1">
    <location>
        <begin position="133"/>
        <end position="227"/>
    </location>
</feature>
<keyword evidence="3" id="KW-1185">Reference proteome</keyword>
<gene>
    <name evidence="2" type="ORF">E1B28_001902</name>
</gene>
<dbReference type="KEGG" id="more:E1B28_001902"/>
<organism evidence="2 3">
    <name type="scientific">Marasmius oreades</name>
    <name type="common">fairy-ring Marasmius</name>
    <dbReference type="NCBI Taxonomy" id="181124"/>
    <lineage>
        <taxon>Eukaryota</taxon>
        <taxon>Fungi</taxon>
        <taxon>Dikarya</taxon>
        <taxon>Basidiomycota</taxon>
        <taxon>Agaricomycotina</taxon>
        <taxon>Agaricomycetes</taxon>
        <taxon>Agaricomycetidae</taxon>
        <taxon>Agaricales</taxon>
        <taxon>Marasmiineae</taxon>
        <taxon>Marasmiaceae</taxon>
        <taxon>Marasmius</taxon>
    </lineage>
</organism>
<comment type="caution">
    <text evidence="2">The sequence shown here is derived from an EMBL/GenBank/DDBJ whole genome shotgun (WGS) entry which is preliminary data.</text>
</comment>
<feature type="compositionally biased region" description="Basic and acidic residues" evidence="1">
    <location>
        <begin position="197"/>
        <end position="227"/>
    </location>
</feature>
<dbReference type="EMBL" id="CM032181">
    <property type="protein sequence ID" value="KAG7100122.1"/>
    <property type="molecule type" value="Genomic_DNA"/>
</dbReference>
<dbReference type="Proteomes" id="UP001049176">
    <property type="component" value="Chromosome 1"/>
</dbReference>
<accession>A0A9P8AFW6</accession>
<evidence type="ECO:0000313" key="3">
    <source>
        <dbReference type="Proteomes" id="UP001049176"/>
    </source>
</evidence>
<protein>
    <submittedName>
        <fullName evidence="2">Uncharacterized protein</fullName>
    </submittedName>
</protein>
<name>A0A9P8AFW6_9AGAR</name>
<evidence type="ECO:0000256" key="1">
    <source>
        <dbReference type="SAM" id="MobiDB-lite"/>
    </source>
</evidence>
<dbReference type="AlphaFoldDB" id="A0A9P8AFW6"/>
<reference evidence="2" key="1">
    <citation type="journal article" date="2021" name="Genome Biol. Evol.">
        <title>The assembled and annotated genome of the fairy-ring fungus Marasmius oreades.</title>
        <authorList>
            <person name="Hiltunen M."/>
            <person name="Ament-Velasquez S.L."/>
            <person name="Johannesson H."/>
        </authorList>
    </citation>
    <scope>NUCLEOTIDE SEQUENCE</scope>
    <source>
        <strain evidence="2">03SP1</strain>
    </source>
</reference>
<feature type="compositionally biased region" description="Basic and acidic residues" evidence="1">
    <location>
        <begin position="163"/>
        <end position="190"/>
    </location>
</feature>
<proteinExistence type="predicted"/>
<dbReference type="RefSeq" id="XP_043016592.1">
    <property type="nucleotide sequence ID" value="XM_043147878.1"/>
</dbReference>